<comment type="similarity">
    <text evidence="1 2">Belongs to the RNase T2 family.</text>
</comment>
<keyword evidence="4" id="KW-1185">Reference proteome</keyword>
<gene>
    <name evidence="3" type="ORF">MANY_01100</name>
</gene>
<dbReference type="PANTHER" id="PTHR11240:SF22">
    <property type="entry name" value="RIBONUCLEASE T2"/>
    <property type="match status" value="1"/>
</dbReference>
<sequence length="232" mass="24066">MAVLVVLVAAVVAVRYVNRPRPTPSAAPRSTSSLLVVTWGPSLCSLERSNPGCRSGHVGGLGPALILHGLWPQPTSEQYCALPAGPRDLSSLNLPKDLQSDLQSKMSDVGIMAPHEWKAHGSCSGVPPAVYFRVSSSLADQAVAVLDPVFRGTDRVSIEAIRAAVDTGFGAGAGKRVTLVCRDTDRGPVAYEVRLSLPPVADLAAAATLSLGAVITQGPTLSGGCRRGSVPR</sequence>
<dbReference type="GO" id="GO:0003723">
    <property type="term" value="F:RNA binding"/>
    <property type="evidence" value="ECO:0007669"/>
    <property type="project" value="InterPro"/>
</dbReference>
<protein>
    <submittedName>
        <fullName evidence="3">Uncharacterized protein</fullName>
    </submittedName>
</protein>
<dbReference type="SUPFAM" id="SSF55895">
    <property type="entry name" value="Ribonuclease Rh-like"/>
    <property type="match status" value="1"/>
</dbReference>
<dbReference type="AlphaFoldDB" id="A0A6N4W339"/>
<dbReference type="InterPro" id="IPR036430">
    <property type="entry name" value="RNase_T2-like_sf"/>
</dbReference>
<accession>A0A6N4W339</accession>
<dbReference type="InterPro" id="IPR001568">
    <property type="entry name" value="RNase_T2-like"/>
</dbReference>
<dbReference type="KEGG" id="many:MANY_01100"/>
<dbReference type="PANTHER" id="PTHR11240">
    <property type="entry name" value="RIBONUCLEASE T2"/>
    <property type="match status" value="1"/>
</dbReference>
<dbReference type="Proteomes" id="UP000467249">
    <property type="component" value="Chromosome"/>
</dbReference>
<evidence type="ECO:0000256" key="1">
    <source>
        <dbReference type="ARBA" id="ARBA00007469"/>
    </source>
</evidence>
<evidence type="ECO:0000313" key="4">
    <source>
        <dbReference type="Proteomes" id="UP000467249"/>
    </source>
</evidence>
<name>A0A6N4W339_9MYCO</name>
<evidence type="ECO:0000256" key="2">
    <source>
        <dbReference type="RuleBase" id="RU004328"/>
    </source>
</evidence>
<dbReference type="EMBL" id="AP022620">
    <property type="protein sequence ID" value="BBZ74773.1"/>
    <property type="molecule type" value="Genomic_DNA"/>
</dbReference>
<reference evidence="3 4" key="1">
    <citation type="journal article" date="2019" name="Emerg. Microbes Infect.">
        <title>Comprehensive subspecies identification of 175 nontuberculous mycobacteria species based on 7547 genomic profiles.</title>
        <authorList>
            <person name="Matsumoto Y."/>
            <person name="Kinjo T."/>
            <person name="Motooka D."/>
            <person name="Nabeya D."/>
            <person name="Jung N."/>
            <person name="Uechi K."/>
            <person name="Horii T."/>
            <person name="Iida T."/>
            <person name="Fujita J."/>
            <person name="Nakamura S."/>
        </authorList>
    </citation>
    <scope>NUCLEOTIDE SEQUENCE [LARGE SCALE GENOMIC DNA]</scope>
    <source>
        <strain evidence="3 4">JCM 30275</strain>
    </source>
</reference>
<organism evidence="3 4">
    <name type="scientific">Mycolicibacterium anyangense</name>
    <dbReference type="NCBI Taxonomy" id="1431246"/>
    <lineage>
        <taxon>Bacteria</taxon>
        <taxon>Bacillati</taxon>
        <taxon>Actinomycetota</taxon>
        <taxon>Actinomycetes</taxon>
        <taxon>Mycobacteriales</taxon>
        <taxon>Mycobacteriaceae</taxon>
        <taxon>Mycolicibacterium</taxon>
    </lineage>
</organism>
<dbReference type="GO" id="GO:0033897">
    <property type="term" value="F:ribonuclease T2 activity"/>
    <property type="evidence" value="ECO:0007669"/>
    <property type="project" value="InterPro"/>
</dbReference>
<dbReference type="Pfam" id="PF00445">
    <property type="entry name" value="Ribonuclease_T2"/>
    <property type="match status" value="1"/>
</dbReference>
<dbReference type="Gene3D" id="3.90.730.10">
    <property type="entry name" value="Ribonuclease T2-like"/>
    <property type="match status" value="1"/>
</dbReference>
<evidence type="ECO:0000313" key="3">
    <source>
        <dbReference type="EMBL" id="BBZ74773.1"/>
    </source>
</evidence>
<proteinExistence type="inferred from homology"/>